<dbReference type="EMBL" id="BK015388">
    <property type="protein sequence ID" value="DAE04460.1"/>
    <property type="molecule type" value="Genomic_DNA"/>
</dbReference>
<evidence type="ECO:0000313" key="2">
    <source>
        <dbReference type="EMBL" id="DAE04460.1"/>
    </source>
</evidence>
<sequence length="191" mass="21000">MKSIKFVTGLVRLSYANIWAPKEDLSGRMRYSASLLIKKSDTKTISRLKTKIKELINDEEAKKILGTRGKDIDLPLRDGDTEREGDDNYAGHYFLNAKATEDYPPKILGPDGEETFDKSEVYSGCYCQAVLYLFAYNQGGHRGVGVSLSGLKKIKDGTPLSGGSVSAGDFDDDLLGADAKNDDNDDNDDIF</sequence>
<accession>A0A8S5PE16</accession>
<dbReference type="Gene3D" id="2.40.50.140">
    <property type="entry name" value="Nucleic acid-binding proteins"/>
    <property type="match status" value="1"/>
</dbReference>
<dbReference type="Pfam" id="PF10991">
    <property type="entry name" value="Enc34_ssDNA-bd"/>
    <property type="match status" value="1"/>
</dbReference>
<dbReference type="InterPro" id="IPR022595">
    <property type="entry name" value="Enc34_ssDNA-bd"/>
</dbReference>
<reference evidence="2" key="1">
    <citation type="journal article" date="2021" name="Proc. Natl. Acad. Sci. U.S.A.">
        <title>A Catalog of Tens of Thousands of Viruses from Human Metagenomes Reveals Hidden Associations with Chronic Diseases.</title>
        <authorList>
            <person name="Tisza M.J."/>
            <person name="Buck C.B."/>
        </authorList>
    </citation>
    <scope>NUCLEOTIDE SEQUENCE</scope>
    <source>
        <strain evidence="2">CtKeG8</strain>
    </source>
</reference>
<feature type="region of interest" description="Disordered" evidence="1">
    <location>
        <begin position="172"/>
        <end position="191"/>
    </location>
</feature>
<dbReference type="InterPro" id="IPR012340">
    <property type="entry name" value="NA-bd_OB-fold"/>
</dbReference>
<evidence type="ECO:0000256" key="1">
    <source>
        <dbReference type="SAM" id="MobiDB-lite"/>
    </source>
</evidence>
<dbReference type="SUPFAM" id="SSF50249">
    <property type="entry name" value="Nucleic acid-binding proteins"/>
    <property type="match status" value="1"/>
</dbReference>
<proteinExistence type="predicted"/>
<protein>
    <submittedName>
        <fullName evidence="2">DNA helix destabilizing protein</fullName>
    </submittedName>
</protein>
<name>A0A8S5PE16_9CAUD</name>
<organism evidence="2">
    <name type="scientific">Siphoviridae sp. ctKeG8</name>
    <dbReference type="NCBI Taxonomy" id="2825443"/>
    <lineage>
        <taxon>Viruses</taxon>
        <taxon>Duplodnaviria</taxon>
        <taxon>Heunggongvirae</taxon>
        <taxon>Uroviricota</taxon>
        <taxon>Caudoviricetes</taxon>
    </lineage>
</organism>